<proteinExistence type="predicted"/>
<sequence length="398" mass="44086">MRSAIPPAILLSMLSLPCAAQAPLDVEWNARLRHESVSDDAFVRDAQAATLRVRAGLRWTATPHLTAFVEGEAVGAAIDDYNAGTGAHNDRPAVGDPESAEINQAWLRWRNGTVEATAGRQRLAFDNQRWLGNVGWRQNEQTFDAVSLQWQPSTSTTLRYVWLDRAHRVASDRAVDPLARERRLDGHALNAAWTRGPHRLGGYAYLIEDEDVAAASTRTVGARYALASAAGTRPFGATLEWARQRDHAANPLRFSHAYWLVEPAWATRYATLRAGWEHLGGNGRHALQTPLATLHTFNGWADKFTLTPAAGLEDRYLAATGNLARARAQGPLEWTVAWHAYRADVGGARYGREWNASLGLPFGPRWRALAKVADYRAATYARDTTKLWLQLEWASPAK</sequence>
<dbReference type="Gene3D" id="2.40.160.10">
    <property type="entry name" value="Porin"/>
    <property type="match status" value="1"/>
</dbReference>
<evidence type="ECO:0000256" key="1">
    <source>
        <dbReference type="SAM" id="SignalP"/>
    </source>
</evidence>
<comment type="caution">
    <text evidence="3">The sequence shown here is derived from an EMBL/GenBank/DDBJ whole genome shotgun (WGS) entry which is preliminary data.</text>
</comment>
<dbReference type="EMBL" id="BMXY01000001">
    <property type="protein sequence ID" value="GGZ56980.1"/>
    <property type="molecule type" value="Genomic_DNA"/>
</dbReference>
<evidence type="ECO:0000259" key="2">
    <source>
        <dbReference type="Pfam" id="PF13372"/>
    </source>
</evidence>
<feature type="domain" description="Alginate export" evidence="2">
    <location>
        <begin position="24"/>
        <end position="154"/>
    </location>
</feature>
<evidence type="ECO:0000313" key="4">
    <source>
        <dbReference type="Proteomes" id="UP000643403"/>
    </source>
</evidence>
<feature type="signal peptide" evidence="1">
    <location>
        <begin position="1"/>
        <end position="22"/>
    </location>
</feature>
<accession>A0ABQ3BWP9</accession>
<dbReference type="RefSeq" id="WP_189447077.1">
    <property type="nucleotide sequence ID" value="NZ_BMXY01000001.1"/>
</dbReference>
<feature type="chain" id="PRO_5045906793" description="Alginate export domain-containing protein" evidence="1">
    <location>
        <begin position="23"/>
        <end position="398"/>
    </location>
</feature>
<reference evidence="4" key="1">
    <citation type="journal article" date="2019" name="Int. J. Syst. Evol. Microbiol.">
        <title>The Global Catalogue of Microorganisms (GCM) 10K type strain sequencing project: providing services to taxonomists for standard genome sequencing and annotation.</title>
        <authorList>
            <consortium name="The Broad Institute Genomics Platform"/>
            <consortium name="The Broad Institute Genome Sequencing Center for Infectious Disease"/>
            <person name="Wu L."/>
            <person name="Ma J."/>
        </authorList>
    </citation>
    <scope>NUCLEOTIDE SEQUENCE [LARGE SCALE GENOMIC DNA]</scope>
    <source>
        <strain evidence="4">KCTC 22558</strain>
    </source>
</reference>
<dbReference type="Proteomes" id="UP000643403">
    <property type="component" value="Unassembled WGS sequence"/>
</dbReference>
<keyword evidence="1" id="KW-0732">Signal</keyword>
<dbReference type="InterPro" id="IPR025388">
    <property type="entry name" value="Alginate_export_dom"/>
</dbReference>
<protein>
    <recommendedName>
        <fullName evidence="2">Alginate export domain-containing protein</fullName>
    </recommendedName>
</protein>
<dbReference type="InterPro" id="IPR023614">
    <property type="entry name" value="Porin_dom_sf"/>
</dbReference>
<dbReference type="Pfam" id="PF13372">
    <property type="entry name" value="Alginate_exp"/>
    <property type="match status" value="1"/>
</dbReference>
<keyword evidence="4" id="KW-1185">Reference proteome</keyword>
<name>A0ABQ3BWP9_9GAMM</name>
<gene>
    <name evidence="3" type="ORF">GCM10008101_08090</name>
</gene>
<organism evidence="3 4">
    <name type="scientific">Cognatilysobacter xinjiangensis</name>
    <dbReference type="NCBI Taxonomy" id="546892"/>
    <lineage>
        <taxon>Bacteria</taxon>
        <taxon>Pseudomonadati</taxon>
        <taxon>Pseudomonadota</taxon>
        <taxon>Gammaproteobacteria</taxon>
        <taxon>Lysobacterales</taxon>
        <taxon>Lysobacteraceae</taxon>
        <taxon>Cognatilysobacter</taxon>
    </lineage>
</organism>
<evidence type="ECO:0000313" key="3">
    <source>
        <dbReference type="EMBL" id="GGZ56980.1"/>
    </source>
</evidence>